<protein>
    <recommendedName>
        <fullName evidence="8">Guanine nucleotide-binding protein subunit beta-like protein</fullName>
    </recommendedName>
</protein>
<dbReference type="PROSITE" id="PS00678">
    <property type="entry name" value="WD_REPEATS_1"/>
    <property type="match status" value="1"/>
</dbReference>
<evidence type="ECO:0000256" key="2">
    <source>
        <dbReference type="ARBA" id="ARBA00022737"/>
    </source>
</evidence>
<dbReference type="Gene3D" id="2.130.10.10">
    <property type="entry name" value="YVTN repeat-like/Quinoprotein amine dehydrogenase"/>
    <property type="match status" value="3"/>
</dbReference>
<dbReference type="InterPro" id="IPR001680">
    <property type="entry name" value="WD40_rpt"/>
</dbReference>
<dbReference type="InterPro" id="IPR036322">
    <property type="entry name" value="WD40_repeat_dom_sf"/>
</dbReference>
<evidence type="ECO:0000256" key="1">
    <source>
        <dbReference type="ARBA" id="ARBA00022574"/>
    </source>
</evidence>
<dbReference type="PROSITE" id="PS50082">
    <property type="entry name" value="WD_REPEATS_2"/>
    <property type="match status" value="1"/>
</dbReference>
<feature type="compositionally biased region" description="Basic and acidic residues" evidence="6">
    <location>
        <begin position="848"/>
        <end position="861"/>
    </location>
</feature>
<evidence type="ECO:0000256" key="5">
    <source>
        <dbReference type="SAM" id="Coils"/>
    </source>
</evidence>
<evidence type="ECO:0008006" key="8">
    <source>
        <dbReference type="Google" id="ProtNLM"/>
    </source>
</evidence>
<accession>A0A7S1MCK0</accession>
<name>A0A7S1MCK0_NEODS</name>
<feature type="compositionally biased region" description="Low complexity" evidence="6">
    <location>
        <begin position="1169"/>
        <end position="1187"/>
    </location>
</feature>
<evidence type="ECO:0000256" key="4">
    <source>
        <dbReference type="PROSITE-ProRule" id="PRU00221"/>
    </source>
</evidence>
<evidence type="ECO:0000313" key="7">
    <source>
        <dbReference type="EMBL" id="CAD9128028.1"/>
    </source>
</evidence>
<proteinExistence type="predicted"/>
<dbReference type="SUPFAM" id="SSF50978">
    <property type="entry name" value="WD40 repeat-like"/>
    <property type="match status" value="2"/>
</dbReference>
<dbReference type="InterPro" id="IPR019775">
    <property type="entry name" value="WD40_repeat_CS"/>
</dbReference>
<dbReference type="Pfam" id="PF00400">
    <property type="entry name" value="WD40"/>
    <property type="match status" value="3"/>
</dbReference>
<feature type="compositionally biased region" description="Basic and acidic residues" evidence="6">
    <location>
        <begin position="1106"/>
        <end position="1119"/>
    </location>
</feature>
<feature type="repeat" description="WD" evidence="4">
    <location>
        <begin position="634"/>
        <end position="667"/>
    </location>
</feature>
<dbReference type="InterPro" id="IPR052993">
    <property type="entry name" value="CFA-57"/>
</dbReference>
<reference evidence="7" key="1">
    <citation type="submission" date="2021-01" db="EMBL/GenBank/DDBJ databases">
        <authorList>
            <person name="Corre E."/>
            <person name="Pelletier E."/>
            <person name="Niang G."/>
            <person name="Scheremetjew M."/>
            <person name="Finn R."/>
            <person name="Kale V."/>
            <person name="Holt S."/>
            <person name="Cochrane G."/>
            <person name="Meng A."/>
            <person name="Brown T."/>
            <person name="Cohen L."/>
        </authorList>
    </citation>
    <scope>NUCLEOTIDE SEQUENCE</scope>
    <source>
        <strain evidence="7">CCAP 1951/1</strain>
    </source>
</reference>
<keyword evidence="3" id="KW-0689">Ribosomal protein</keyword>
<keyword evidence="5" id="KW-0175">Coiled coil</keyword>
<evidence type="ECO:0000256" key="6">
    <source>
        <dbReference type="SAM" id="MobiDB-lite"/>
    </source>
</evidence>
<feature type="coiled-coil region" evidence="5">
    <location>
        <begin position="1019"/>
        <end position="1046"/>
    </location>
</feature>
<dbReference type="SMART" id="SM00320">
    <property type="entry name" value="WD40"/>
    <property type="match status" value="6"/>
</dbReference>
<dbReference type="PANTHER" id="PTHR32215">
    <property type="entry name" value="CILIA- AND FLAGELLA-ASSOCIATED PROTEIN 57"/>
    <property type="match status" value="1"/>
</dbReference>
<evidence type="ECO:0000256" key="3">
    <source>
        <dbReference type="ARBA" id="ARBA00022980"/>
    </source>
</evidence>
<organism evidence="7">
    <name type="scientific">Neobodo designis</name>
    <name type="common">Flagellated protozoan</name>
    <name type="synonym">Bodo designis</name>
    <dbReference type="NCBI Taxonomy" id="312471"/>
    <lineage>
        <taxon>Eukaryota</taxon>
        <taxon>Discoba</taxon>
        <taxon>Euglenozoa</taxon>
        <taxon>Kinetoplastea</taxon>
        <taxon>Metakinetoplastina</taxon>
        <taxon>Neobodonida</taxon>
        <taxon>Neobodo</taxon>
    </lineage>
</organism>
<keyword evidence="3" id="KW-0687">Ribonucleoprotein</keyword>
<feature type="compositionally biased region" description="Low complexity" evidence="6">
    <location>
        <begin position="1078"/>
        <end position="1099"/>
    </location>
</feature>
<feature type="region of interest" description="Disordered" evidence="6">
    <location>
        <begin position="1167"/>
        <end position="1203"/>
    </location>
</feature>
<keyword evidence="2" id="KW-0677">Repeat</keyword>
<feature type="region of interest" description="Disordered" evidence="6">
    <location>
        <begin position="1078"/>
        <end position="1119"/>
    </location>
</feature>
<feature type="coiled-coil region" evidence="5">
    <location>
        <begin position="691"/>
        <end position="747"/>
    </location>
</feature>
<gene>
    <name evidence="7" type="ORF">NDES1114_LOCUS20907</name>
</gene>
<feature type="region of interest" description="Disordered" evidence="6">
    <location>
        <begin position="844"/>
        <end position="865"/>
    </location>
</feature>
<dbReference type="InterPro" id="IPR015943">
    <property type="entry name" value="WD40/YVTN_repeat-like_dom_sf"/>
</dbReference>
<dbReference type="AlphaFoldDB" id="A0A7S1MCK0"/>
<sequence length="1258" mass="141125">MASGNTAPDKPQMISRRFVMGVQHDVKNGCQFIDENTVAWTAGKNVVVYNMQYATQKFIPASDTCEALTAMAISNNRRSLAVAEMSETPAIAVYDPQTRRRKRFLQVPEIGSREYVSLGFSADGRYLAAQGGFPEWNLVLWSVEKTKAVAMIPSNDRTNPSQDRRLINQCTISPKDPTVMCVSGNGIFKFFKYQDNQLKLLASGLGKSEPMNYLAHVWLPPDDRIIVSTDNGDLLLVENFEYRHQLPLSPSDGISIDTLIAHGTKGFICGGDMGTISIYEKSEDKELFRRVKTHNVGAERKDSDSLVAADDTVKILGFSITPPPSDECISIMTSNRQLYVLNLSQADYSKAEDRICDVVCQPFHAAAVTGLDVCIRKPLLVTCGKDRNVILWNYVTNTAEVTKHFSTEVLSVAIHPSGLHLLLGFPDKLRFMNIYGDDIREFRSFSIRSCSECRFSNGGQFFAAMHSTIIHVYYTYTCELLGHLRGHGGKIRSIYFAPPDDTRLLSAGIDGAVYEFSLAEFHKVHDHNCKSISYNAVTGDDTTVWIAGNDRKIRQLSRIHLDQVQDEHDLRNCNAACLAQALGLKLLFAGCEDGTLRVYNTFLAEKTVMERAQHEKAGDTTHTGGRTEIMIESHPANAGAVSRVAVSFDESVVASVGEDGVLTLWDVVAPHRGQRKEVQFAEEILIDKKDLEERNRAIADLHEKVAELKQRMEHQQHKREMKHEETLAELKEKFAEGRAKQKQLLDKLLGEKSEQAIRFTDALGDMEEKHRQDLQRIDHEYTAKIKTLEDQAAKLEEGIAKQIKDHEEQKQLAADAAAQAAEDAARSYAQQLREADEQIDALQRQKKRAAEEAEEITREIESETDMEIMELKERYEQRMKAEQDQSSHLKTENAMMLGKETVVKADLDAKKEDIASKKNDQAQLQLQIYNNERDIEALQHELAERVDTIADKVKRIYDLQKKNEELGKFRFVLEYKISELNEQIAPRNEEIEAANAKYAEMEFEAAKYLRSNDELVLSIRGLKLKLDGQQREMEKLRKQLSDAHEFQAQLYTELTELHEEPNPRQVKEKTKALYYRHTAPQGSSAAASSSTKRASTAGGKSATTDDAQRDYNRTRDYMERTVSGLKKKLIKDSETNRADRSRITGESVTLIKEINELRKEIGRLKQQMPDGAPAGGATAPGASTVGPSGTLGATGASSVHQDPSVLAATQKEIETNRVEIQKMRTKIEELEKSIQIRSQPRPGSGAAGRQLPPISVSR</sequence>
<dbReference type="EMBL" id="HBGF01031318">
    <property type="protein sequence ID" value="CAD9128028.1"/>
    <property type="molecule type" value="Transcribed_RNA"/>
</dbReference>
<feature type="region of interest" description="Disordered" evidence="6">
    <location>
        <begin position="1231"/>
        <end position="1258"/>
    </location>
</feature>
<dbReference type="PANTHER" id="PTHR32215:SF14">
    <property type="entry name" value="SMALL RIBOSOMAL SUBUNIT PROTEIN RACK1"/>
    <property type="match status" value="1"/>
</dbReference>
<dbReference type="GO" id="GO:0005840">
    <property type="term" value="C:ribosome"/>
    <property type="evidence" value="ECO:0007669"/>
    <property type="project" value="UniProtKB-KW"/>
</dbReference>
<keyword evidence="1 4" id="KW-0853">WD repeat</keyword>